<dbReference type="Gene3D" id="3.10.10.10">
    <property type="entry name" value="HIV Type 1 Reverse Transcriptase, subunit A, domain 1"/>
    <property type="match status" value="1"/>
</dbReference>
<evidence type="ECO:0000259" key="1">
    <source>
        <dbReference type="Pfam" id="PF17921"/>
    </source>
</evidence>
<keyword evidence="2" id="KW-0808">Transferase</keyword>
<dbReference type="PANTHER" id="PTHR37984:SF5">
    <property type="entry name" value="PROTEIN NYNRIN-LIKE"/>
    <property type="match status" value="1"/>
</dbReference>
<dbReference type="GO" id="GO:0003964">
    <property type="term" value="F:RNA-directed DNA polymerase activity"/>
    <property type="evidence" value="ECO:0007669"/>
    <property type="project" value="UniProtKB-KW"/>
</dbReference>
<feature type="domain" description="Integrase zinc-binding" evidence="1">
    <location>
        <begin position="268"/>
        <end position="322"/>
    </location>
</feature>
<dbReference type="Pfam" id="PF17921">
    <property type="entry name" value="Integrase_H2C2"/>
    <property type="match status" value="1"/>
</dbReference>
<reference evidence="2" key="2">
    <citation type="submission" date="2022-01" db="EMBL/GenBank/DDBJ databases">
        <authorList>
            <person name="Yamashiro T."/>
            <person name="Shiraishi A."/>
            <person name="Satake H."/>
            <person name="Nakayama K."/>
        </authorList>
    </citation>
    <scope>NUCLEOTIDE SEQUENCE</scope>
</reference>
<dbReference type="EMBL" id="BQNB010017653">
    <property type="protein sequence ID" value="GJT65704.1"/>
    <property type="molecule type" value="Genomic_DNA"/>
</dbReference>
<comment type="caution">
    <text evidence="2">The sequence shown here is derived from an EMBL/GenBank/DDBJ whole genome shotgun (WGS) entry which is preliminary data.</text>
</comment>
<accession>A0ABQ5FRU9</accession>
<dbReference type="InterPro" id="IPR043502">
    <property type="entry name" value="DNA/RNA_pol_sf"/>
</dbReference>
<dbReference type="InterPro" id="IPR050951">
    <property type="entry name" value="Retrovirus_Pol_polyprotein"/>
</dbReference>
<dbReference type="SUPFAM" id="SSF56672">
    <property type="entry name" value="DNA/RNA polymerases"/>
    <property type="match status" value="1"/>
</dbReference>
<name>A0ABQ5FRU9_9ASTR</name>
<evidence type="ECO:0000313" key="3">
    <source>
        <dbReference type="Proteomes" id="UP001151760"/>
    </source>
</evidence>
<dbReference type="Gene3D" id="1.10.340.70">
    <property type="match status" value="1"/>
</dbReference>
<keyword evidence="3" id="KW-1185">Reference proteome</keyword>
<reference evidence="2" key="1">
    <citation type="journal article" date="2022" name="Int. J. Mol. Sci.">
        <title>Draft Genome of Tanacetum Coccineum: Genomic Comparison of Closely Related Tanacetum-Family Plants.</title>
        <authorList>
            <person name="Yamashiro T."/>
            <person name="Shiraishi A."/>
            <person name="Nakayama K."/>
            <person name="Satake H."/>
        </authorList>
    </citation>
    <scope>NUCLEOTIDE SEQUENCE</scope>
</reference>
<gene>
    <name evidence="2" type="ORF">Tco_1017184</name>
</gene>
<sequence>MTGRPAKVSVVGRCSGQTQNSNVVTVQDFPEVFPEDLPGLPQTRQVEFQIDLVPGAAPVARAPYRLAPSEMKELSEQTKRTIDKGFIRLVPHPGDLQSLFVKKKDGSFRMSCMYYRESLNGFYSKIAITDNPAHKKGSSLSGGDKQEGNFSTVKAEVVQWHHSRPYFEDSLSPGKGQNVLLMPQAGRKDQPLRVQVLSHGLLSWICQTNLECSTEVRKPENIKNEDVGGLLVENTKNPEAIRTAKLEPRVDGTLCLNGKSWLPCYGDLQNVIMHESHKSKYSIHPGFDKMYQDMKKLYWWPNMKADIATYVSKCLTCAKVKAEHQRPSGLLETAQ</sequence>
<keyword evidence="2" id="KW-0695">RNA-directed DNA polymerase</keyword>
<keyword evidence="2" id="KW-0548">Nucleotidyltransferase</keyword>
<proteinExistence type="predicted"/>
<dbReference type="InterPro" id="IPR041588">
    <property type="entry name" value="Integrase_H2C2"/>
</dbReference>
<organism evidence="2 3">
    <name type="scientific">Tanacetum coccineum</name>
    <dbReference type="NCBI Taxonomy" id="301880"/>
    <lineage>
        <taxon>Eukaryota</taxon>
        <taxon>Viridiplantae</taxon>
        <taxon>Streptophyta</taxon>
        <taxon>Embryophyta</taxon>
        <taxon>Tracheophyta</taxon>
        <taxon>Spermatophyta</taxon>
        <taxon>Magnoliopsida</taxon>
        <taxon>eudicotyledons</taxon>
        <taxon>Gunneridae</taxon>
        <taxon>Pentapetalae</taxon>
        <taxon>asterids</taxon>
        <taxon>campanulids</taxon>
        <taxon>Asterales</taxon>
        <taxon>Asteraceae</taxon>
        <taxon>Asteroideae</taxon>
        <taxon>Anthemideae</taxon>
        <taxon>Anthemidinae</taxon>
        <taxon>Tanacetum</taxon>
    </lineage>
</organism>
<evidence type="ECO:0000313" key="2">
    <source>
        <dbReference type="EMBL" id="GJT65704.1"/>
    </source>
</evidence>
<dbReference type="Proteomes" id="UP001151760">
    <property type="component" value="Unassembled WGS sequence"/>
</dbReference>
<protein>
    <submittedName>
        <fullName evidence="2">Reverse transcriptase domain-containing protein</fullName>
    </submittedName>
</protein>
<dbReference type="PANTHER" id="PTHR37984">
    <property type="entry name" value="PROTEIN CBG26694"/>
    <property type="match status" value="1"/>
</dbReference>